<dbReference type="GO" id="GO:0005524">
    <property type="term" value="F:ATP binding"/>
    <property type="evidence" value="ECO:0007669"/>
    <property type="project" value="UniProtKB-KW"/>
</dbReference>
<dbReference type="PRINTS" id="PR01590">
    <property type="entry name" value="HTHFIS"/>
</dbReference>
<evidence type="ECO:0000256" key="4">
    <source>
        <dbReference type="ARBA" id="ARBA00023012"/>
    </source>
</evidence>
<dbReference type="Gene3D" id="3.40.50.300">
    <property type="entry name" value="P-loop containing nucleotide triphosphate hydrolases"/>
    <property type="match status" value="1"/>
</dbReference>
<keyword evidence="7" id="KW-0804">Transcription</keyword>
<dbReference type="GO" id="GO:0000160">
    <property type="term" value="P:phosphorelay signal transduction system"/>
    <property type="evidence" value="ECO:0007669"/>
    <property type="project" value="UniProtKB-KW"/>
</dbReference>
<name>A0A7T7XQM1_9SPIR</name>
<evidence type="ECO:0000256" key="9">
    <source>
        <dbReference type="SAM" id="MobiDB-lite"/>
    </source>
</evidence>
<dbReference type="InterPro" id="IPR025944">
    <property type="entry name" value="Sigma_54_int_dom_CS"/>
</dbReference>
<keyword evidence="1 8" id="KW-0597">Phosphoprotein</keyword>
<dbReference type="Pfam" id="PF00158">
    <property type="entry name" value="Sigma54_activat"/>
    <property type="match status" value="1"/>
</dbReference>
<keyword evidence="4" id="KW-0902">Two-component regulatory system</keyword>
<keyword evidence="5" id="KW-0805">Transcription regulation</keyword>
<dbReference type="AlphaFoldDB" id="A0A7T7XQM1"/>
<dbReference type="InterPro" id="IPR025662">
    <property type="entry name" value="Sigma_54_int_dom_ATP-bd_1"/>
</dbReference>
<accession>A0A7T7XQM1</accession>
<keyword evidence="2" id="KW-0547">Nucleotide-binding</keyword>
<dbReference type="PROSITE" id="PS00675">
    <property type="entry name" value="SIGMA54_INTERACT_1"/>
    <property type="match status" value="1"/>
</dbReference>
<protein>
    <submittedName>
        <fullName evidence="12">Sigma-54-dependent Fis family transcriptional regulator</fullName>
    </submittedName>
</protein>
<dbReference type="InterPro" id="IPR003593">
    <property type="entry name" value="AAA+_ATPase"/>
</dbReference>
<evidence type="ECO:0000256" key="8">
    <source>
        <dbReference type="PROSITE-ProRule" id="PRU00169"/>
    </source>
</evidence>
<dbReference type="Gene3D" id="1.10.10.60">
    <property type="entry name" value="Homeodomain-like"/>
    <property type="match status" value="1"/>
</dbReference>
<evidence type="ECO:0000256" key="7">
    <source>
        <dbReference type="ARBA" id="ARBA00023163"/>
    </source>
</evidence>
<dbReference type="PROSITE" id="PS50045">
    <property type="entry name" value="SIGMA54_INTERACT_4"/>
    <property type="match status" value="1"/>
</dbReference>
<evidence type="ECO:0000256" key="1">
    <source>
        <dbReference type="ARBA" id="ARBA00022553"/>
    </source>
</evidence>
<dbReference type="PROSITE" id="PS50110">
    <property type="entry name" value="RESPONSE_REGULATORY"/>
    <property type="match status" value="1"/>
</dbReference>
<feature type="domain" description="Sigma-54 factor interaction" evidence="10">
    <location>
        <begin position="138"/>
        <end position="367"/>
    </location>
</feature>
<evidence type="ECO:0000256" key="6">
    <source>
        <dbReference type="ARBA" id="ARBA00023125"/>
    </source>
</evidence>
<evidence type="ECO:0000313" key="12">
    <source>
        <dbReference type="EMBL" id="QQO10690.1"/>
    </source>
</evidence>
<feature type="region of interest" description="Disordered" evidence="9">
    <location>
        <begin position="384"/>
        <end position="409"/>
    </location>
</feature>
<keyword evidence="6" id="KW-0238">DNA-binding</keyword>
<dbReference type="InterPro" id="IPR002078">
    <property type="entry name" value="Sigma_54_int"/>
</dbReference>
<dbReference type="FunFam" id="3.40.50.300:FF:000006">
    <property type="entry name" value="DNA-binding transcriptional regulator NtrC"/>
    <property type="match status" value="1"/>
</dbReference>
<gene>
    <name evidence="12" type="ORF">JFL75_07190</name>
</gene>
<dbReference type="Gene3D" id="1.10.8.60">
    <property type="match status" value="1"/>
</dbReference>
<dbReference type="InterPro" id="IPR002197">
    <property type="entry name" value="HTH_Fis"/>
</dbReference>
<dbReference type="SMART" id="SM00448">
    <property type="entry name" value="REC"/>
    <property type="match status" value="1"/>
</dbReference>
<dbReference type="RefSeq" id="WP_215627995.1">
    <property type="nucleotide sequence ID" value="NZ_CP067089.2"/>
</dbReference>
<dbReference type="SUPFAM" id="SSF46689">
    <property type="entry name" value="Homeodomain-like"/>
    <property type="match status" value="1"/>
</dbReference>
<proteinExistence type="predicted"/>
<dbReference type="InterPro" id="IPR027417">
    <property type="entry name" value="P-loop_NTPase"/>
</dbReference>
<dbReference type="InterPro" id="IPR001789">
    <property type="entry name" value="Sig_transdc_resp-reg_receiver"/>
</dbReference>
<dbReference type="InterPro" id="IPR009057">
    <property type="entry name" value="Homeodomain-like_sf"/>
</dbReference>
<organism evidence="12 13">
    <name type="scientific">Breznakiella homolactica</name>
    <dbReference type="NCBI Taxonomy" id="2798577"/>
    <lineage>
        <taxon>Bacteria</taxon>
        <taxon>Pseudomonadati</taxon>
        <taxon>Spirochaetota</taxon>
        <taxon>Spirochaetia</taxon>
        <taxon>Spirochaetales</taxon>
        <taxon>Breznakiellaceae</taxon>
        <taxon>Breznakiella</taxon>
    </lineage>
</organism>
<dbReference type="SUPFAM" id="SSF52172">
    <property type="entry name" value="CheY-like"/>
    <property type="match status" value="1"/>
</dbReference>
<keyword evidence="3" id="KW-0067">ATP-binding</keyword>
<dbReference type="SUPFAM" id="SSF52540">
    <property type="entry name" value="P-loop containing nucleoside triphosphate hydrolases"/>
    <property type="match status" value="1"/>
</dbReference>
<dbReference type="InterPro" id="IPR011006">
    <property type="entry name" value="CheY-like_superfamily"/>
</dbReference>
<dbReference type="CDD" id="cd00009">
    <property type="entry name" value="AAA"/>
    <property type="match status" value="1"/>
</dbReference>
<evidence type="ECO:0000259" key="10">
    <source>
        <dbReference type="PROSITE" id="PS50045"/>
    </source>
</evidence>
<evidence type="ECO:0000313" key="13">
    <source>
        <dbReference type="Proteomes" id="UP000595917"/>
    </source>
</evidence>
<dbReference type="Pfam" id="PF25601">
    <property type="entry name" value="AAA_lid_14"/>
    <property type="match status" value="1"/>
</dbReference>
<evidence type="ECO:0000259" key="11">
    <source>
        <dbReference type="PROSITE" id="PS50110"/>
    </source>
</evidence>
<dbReference type="KEGG" id="bhc:JFL75_07190"/>
<evidence type="ECO:0000256" key="2">
    <source>
        <dbReference type="ARBA" id="ARBA00022741"/>
    </source>
</evidence>
<dbReference type="SMART" id="SM00382">
    <property type="entry name" value="AAA"/>
    <property type="match status" value="1"/>
</dbReference>
<dbReference type="EMBL" id="CP067089">
    <property type="protein sequence ID" value="QQO10690.1"/>
    <property type="molecule type" value="Genomic_DNA"/>
</dbReference>
<dbReference type="PANTHER" id="PTHR32071:SF21">
    <property type="entry name" value="TRANSCRIPTIONAL REGULATORY PROTEIN FLGR"/>
    <property type="match status" value="1"/>
</dbReference>
<dbReference type="Pfam" id="PF00072">
    <property type="entry name" value="Response_reg"/>
    <property type="match status" value="1"/>
</dbReference>
<dbReference type="Pfam" id="PF02954">
    <property type="entry name" value="HTH_8"/>
    <property type="match status" value="1"/>
</dbReference>
<evidence type="ECO:0000256" key="5">
    <source>
        <dbReference type="ARBA" id="ARBA00023015"/>
    </source>
</evidence>
<keyword evidence="13" id="KW-1185">Reference proteome</keyword>
<dbReference type="FunFam" id="3.40.50.2300:FF:000018">
    <property type="entry name" value="DNA-binding transcriptional regulator NtrC"/>
    <property type="match status" value="1"/>
</dbReference>
<dbReference type="Gene3D" id="3.40.50.2300">
    <property type="match status" value="1"/>
</dbReference>
<dbReference type="GO" id="GO:0043565">
    <property type="term" value="F:sequence-specific DNA binding"/>
    <property type="evidence" value="ECO:0007669"/>
    <property type="project" value="InterPro"/>
</dbReference>
<reference evidence="12" key="1">
    <citation type="submission" date="2021-01" db="EMBL/GenBank/DDBJ databases">
        <title>Description of Breznakiella homolactica.</title>
        <authorList>
            <person name="Song Y."/>
            <person name="Brune A."/>
        </authorList>
    </citation>
    <scope>NUCLEOTIDE SEQUENCE</scope>
    <source>
        <strain evidence="12">RmG30</strain>
    </source>
</reference>
<feature type="domain" description="Response regulatory" evidence="11">
    <location>
        <begin position="2"/>
        <end position="116"/>
    </location>
</feature>
<dbReference type="PANTHER" id="PTHR32071">
    <property type="entry name" value="TRANSCRIPTIONAL REGULATORY PROTEIN"/>
    <property type="match status" value="1"/>
</dbReference>
<dbReference type="InterPro" id="IPR058031">
    <property type="entry name" value="AAA_lid_NorR"/>
</dbReference>
<feature type="modified residue" description="4-aspartylphosphate" evidence="8">
    <location>
        <position position="51"/>
    </location>
</feature>
<sequence>MHVLIVDDERNIRESLRKYLSLEGIDSNSAETGEEAIILMEKEHFDAVILDLKLPGMSGQEVLEWIQARGILSPAIMISAHGEIPDAVEALKSGAKDYLTKPFDPAELIIKLKSLVENKRRENLLEAEKRTAPQETSLIGKSPVMKELSLRIDKIADTDVTVLLTGESGTGKEVVAHEIHKRGPNSADPFVAVNIGGIHDTLMESELFGHEKGAFTGAAARKPGLFELAGRGTLFLDEIGEMPMALQIKLLRVLQERKIRRLGGTSDIPVNARIISATNKNLETLVSEGKFREDLYYRINVFKVSLPPLRERREDIPLLAENLLGKAAARMGKPAHTISPEAEKKLMDYSYPGNVRELENVLERALIYCDGNEIRPEDIDLHTMEPGGVPPQRTGGKPAAGDVSGGPSLEDIEKKAISEALSRWDGNRTKAADELGISRKTIINKIKTYGLEDGTEDSE</sequence>
<dbReference type="GO" id="GO:0006355">
    <property type="term" value="P:regulation of DNA-templated transcription"/>
    <property type="evidence" value="ECO:0007669"/>
    <property type="project" value="InterPro"/>
</dbReference>
<dbReference type="PROSITE" id="PS00688">
    <property type="entry name" value="SIGMA54_INTERACT_3"/>
    <property type="match status" value="1"/>
</dbReference>
<dbReference type="Proteomes" id="UP000595917">
    <property type="component" value="Chromosome"/>
</dbReference>
<evidence type="ECO:0000256" key="3">
    <source>
        <dbReference type="ARBA" id="ARBA00022840"/>
    </source>
</evidence>